<reference evidence="2" key="1">
    <citation type="journal article" date="2015" name="BMC Evol. Biol.">
        <title>Characterization of fossilized relatives of the White Spot Syndrome Virus in genomes of decapod crustaceans.</title>
        <authorList>
            <person name="Rozenberg A."/>
            <person name="Brand P."/>
            <person name="Rivera N."/>
            <person name="Leese F."/>
            <person name="Schubart C.D."/>
        </authorList>
    </citation>
    <scope>NUCLEOTIDE SEQUENCE</scope>
    <source>
        <strain evidence="2">747*9</strain>
    </source>
</reference>
<accession>A0A0K0VL50</accession>
<evidence type="ECO:0000256" key="1">
    <source>
        <dbReference type="SAM" id="MobiDB-lite"/>
    </source>
</evidence>
<feature type="region of interest" description="Disordered" evidence="1">
    <location>
        <begin position="85"/>
        <end position="129"/>
    </location>
</feature>
<dbReference type="EMBL" id="KR820242">
    <property type="protein sequence ID" value="AKS10628.1"/>
    <property type="molecule type" value="Genomic_DNA"/>
</dbReference>
<protein>
    <submittedName>
        <fullName evidence="2">Wsv321-like protein</fullName>
    </submittedName>
</protein>
<name>A0A0K0VL50_9VIRU</name>
<evidence type="ECO:0000313" key="2">
    <source>
        <dbReference type="EMBL" id="AKS10628.1"/>
    </source>
</evidence>
<organism evidence="2">
    <name type="scientific">Metopaulias depressus WSSV-like virus</name>
    <dbReference type="NCBI Taxonomy" id="1675544"/>
    <lineage>
        <taxon>Viruses</taxon>
        <taxon>Viruses incertae sedis</taxon>
        <taxon>Naldaviricetes</taxon>
        <taxon>Nimaviridae</taxon>
        <taxon>Whispovirus</taxon>
    </lineage>
</organism>
<proteinExistence type="predicted"/>
<sequence length="129" mass="14010">MGFLAIIVVAVIAAVIVAVLFTMNSNYLDSNINTSLNLTEKLKLRGTFSPEDKKANNNILRNKLSTFVKLGFILDEMDRHNKAPTLINDPAVSDEMDRHHKASTLPNAPTKSDGKLVPPSPPVTVSAAQ</sequence>